<dbReference type="SMART" id="SM00052">
    <property type="entry name" value="EAL"/>
    <property type="match status" value="1"/>
</dbReference>
<dbReference type="Proteomes" id="UP000247416">
    <property type="component" value="Unassembled WGS sequence"/>
</dbReference>
<dbReference type="InterPro" id="IPR029787">
    <property type="entry name" value="Nucleotide_cyclase"/>
</dbReference>
<dbReference type="Pfam" id="PF13426">
    <property type="entry name" value="PAS_9"/>
    <property type="match status" value="1"/>
</dbReference>
<feature type="domain" description="PAC" evidence="2">
    <location>
        <begin position="90"/>
        <end position="144"/>
    </location>
</feature>
<dbReference type="PROSITE" id="PS50887">
    <property type="entry name" value="GGDEF"/>
    <property type="match status" value="1"/>
</dbReference>
<dbReference type="Pfam" id="PF00563">
    <property type="entry name" value="EAL"/>
    <property type="match status" value="1"/>
</dbReference>
<dbReference type="PANTHER" id="PTHR44757:SF2">
    <property type="entry name" value="BIOFILM ARCHITECTURE MAINTENANCE PROTEIN MBAA"/>
    <property type="match status" value="1"/>
</dbReference>
<dbReference type="AlphaFoldDB" id="A0A318U1A4"/>
<evidence type="ECO:0000259" key="4">
    <source>
        <dbReference type="PROSITE" id="PS50887"/>
    </source>
</evidence>
<dbReference type="SUPFAM" id="SSF55073">
    <property type="entry name" value="Nucleotide cyclase"/>
    <property type="match status" value="1"/>
</dbReference>
<dbReference type="NCBIfam" id="TIGR00254">
    <property type="entry name" value="GGDEF"/>
    <property type="match status" value="1"/>
</dbReference>
<dbReference type="Gene3D" id="3.20.20.450">
    <property type="entry name" value="EAL domain"/>
    <property type="match status" value="1"/>
</dbReference>
<dbReference type="InterPro" id="IPR052155">
    <property type="entry name" value="Biofilm_reg_signaling"/>
</dbReference>
<dbReference type="PROSITE" id="PS50113">
    <property type="entry name" value="PAC"/>
    <property type="match status" value="1"/>
</dbReference>
<reference evidence="5 6" key="1">
    <citation type="submission" date="2018-06" db="EMBL/GenBank/DDBJ databases">
        <title>Genomic Encyclopedia of Archaeal and Bacterial Type Strains, Phase II (KMG-II): from individual species to whole genera.</title>
        <authorList>
            <person name="Goeker M."/>
        </authorList>
    </citation>
    <scope>NUCLEOTIDE SEQUENCE [LARGE SCALE GENOMIC DNA]</scope>
    <source>
        <strain evidence="5 6">KACC 16626</strain>
    </source>
</reference>
<keyword evidence="6" id="KW-1185">Reference proteome</keyword>
<sequence length="570" mass="65882">MINKDIQSTETSLMEHTYEELQDIKTAIDEAVIMAVTDSKGIITAVNDRFCEISKYRREELIGQNHRILNSKFHTKEFFKTMWKTIGSGQTWNGEICNRAKDGSLYWVQTTIVPFLNEMGKPKQYISIRTDITEQKNIQMLTHFANHDVLTGLPNRRYLSQKLNMLIEKSKENQSKFALFFIDINRFRHINDALGHNVGDLFLIEVAQRFKSIDKTGNSFYRLNGDEFVFLLEDISILSEMATKLMKMFEQPYVFNKYEFYSTISIGISIFPKHGNDVDSLLVNADMAMYVAKNRKGNQYEIFKKVMKGKNDHILILESKLRNAIRESLLEIHYQPKMDVKTELLIGMEALLRWNDEELGHIPPNDFIPFAEECGLINEIGEWVLKTTAIQIKEWEKQFNFNLRVAVNISPLHFKEPNFVARLVEILEETKVKPEHLEIEITEMSMMDYNDDLINKIQEVKELGLTVAIDDFGTGYSSLGYLKEFPVDTLKIDRTFIVNISEGESGIAMVAAIIALAHALKLKVVAEGVETIEEMEILKQYNCEYVQGYYFSKPLNVIDITKKMQSELSE</sequence>
<name>A0A318U1A4_9BACL</name>
<dbReference type="Gene3D" id="3.30.450.20">
    <property type="entry name" value="PAS domain"/>
    <property type="match status" value="1"/>
</dbReference>
<gene>
    <name evidence="5" type="ORF">BJ095_11657</name>
</gene>
<organism evidence="5 6">
    <name type="scientific">Ureibacillus chungkukjangi</name>
    <dbReference type="NCBI Taxonomy" id="1202712"/>
    <lineage>
        <taxon>Bacteria</taxon>
        <taxon>Bacillati</taxon>
        <taxon>Bacillota</taxon>
        <taxon>Bacilli</taxon>
        <taxon>Bacillales</taxon>
        <taxon>Caryophanaceae</taxon>
        <taxon>Ureibacillus</taxon>
    </lineage>
</organism>
<evidence type="ECO:0000259" key="1">
    <source>
        <dbReference type="PROSITE" id="PS50112"/>
    </source>
</evidence>
<dbReference type="InterPro" id="IPR043128">
    <property type="entry name" value="Rev_trsase/Diguanyl_cyclase"/>
</dbReference>
<dbReference type="InterPro" id="IPR035919">
    <property type="entry name" value="EAL_sf"/>
</dbReference>
<evidence type="ECO:0000313" key="5">
    <source>
        <dbReference type="EMBL" id="PYF05709.1"/>
    </source>
</evidence>
<dbReference type="SUPFAM" id="SSF141868">
    <property type="entry name" value="EAL domain-like"/>
    <property type="match status" value="1"/>
</dbReference>
<dbReference type="PANTHER" id="PTHR44757">
    <property type="entry name" value="DIGUANYLATE CYCLASE DGCP"/>
    <property type="match status" value="1"/>
</dbReference>
<dbReference type="PROSITE" id="PS50883">
    <property type="entry name" value="EAL"/>
    <property type="match status" value="1"/>
</dbReference>
<dbReference type="OrthoDB" id="9759607at2"/>
<feature type="domain" description="GGDEF" evidence="4">
    <location>
        <begin position="175"/>
        <end position="305"/>
    </location>
</feature>
<dbReference type="SMART" id="SM00086">
    <property type="entry name" value="PAC"/>
    <property type="match status" value="1"/>
</dbReference>
<dbReference type="CDD" id="cd00130">
    <property type="entry name" value="PAS"/>
    <property type="match status" value="1"/>
</dbReference>
<dbReference type="CDD" id="cd01948">
    <property type="entry name" value="EAL"/>
    <property type="match status" value="1"/>
</dbReference>
<dbReference type="SUPFAM" id="SSF55785">
    <property type="entry name" value="PYP-like sensor domain (PAS domain)"/>
    <property type="match status" value="1"/>
</dbReference>
<dbReference type="InterPro" id="IPR035965">
    <property type="entry name" value="PAS-like_dom_sf"/>
</dbReference>
<dbReference type="InterPro" id="IPR000014">
    <property type="entry name" value="PAS"/>
</dbReference>
<feature type="domain" description="EAL" evidence="3">
    <location>
        <begin position="314"/>
        <end position="568"/>
    </location>
</feature>
<dbReference type="InterPro" id="IPR000160">
    <property type="entry name" value="GGDEF_dom"/>
</dbReference>
<dbReference type="Pfam" id="PF00990">
    <property type="entry name" value="GGDEF"/>
    <property type="match status" value="1"/>
</dbReference>
<evidence type="ECO:0000259" key="2">
    <source>
        <dbReference type="PROSITE" id="PS50113"/>
    </source>
</evidence>
<dbReference type="PROSITE" id="PS50112">
    <property type="entry name" value="PAS"/>
    <property type="match status" value="1"/>
</dbReference>
<proteinExistence type="predicted"/>
<dbReference type="NCBIfam" id="TIGR00229">
    <property type="entry name" value="sensory_box"/>
    <property type="match status" value="1"/>
</dbReference>
<comment type="caution">
    <text evidence="5">The sequence shown here is derived from an EMBL/GenBank/DDBJ whole genome shotgun (WGS) entry which is preliminary data.</text>
</comment>
<dbReference type="EMBL" id="QJTJ01000016">
    <property type="protein sequence ID" value="PYF05709.1"/>
    <property type="molecule type" value="Genomic_DNA"/>
</dbReference>
<dbReference type="InterPro" id="IPR001633">
    <property type="entry name" value="EAL_dom"/>
</dbReference>
<protein>
    <submittedName>
        <fullName evidence="5">Diguanylate cyclase/phosphodiesterase with PAS/PAC sensor(S)</fullName>
    </submittedName>
</protein>
<evidence type="ECO:0000259" key="3">
    <source>
        <dbReference type="PROSITE" id="PS50883"/>
    </source>
</evidence>
<evidence type="ECO:0000313" key="6">
    <source>
        <dbReference type="Proteomes" id="UP000247416"/>
    </source>
</evidence>
<dbReference type="RefSeq" id="WP_107937054.1">
    <property type="nucleotide sequence ID" value="NZ_CP085009.1"/>
</dbReference>
<dbReference type="InterPro" id="IPR001610">
    <property type="entry name" value="PAC"/>
</dbReference>
<dbReference type="Gene3D" id="3.30.70.270">
    <property type="match status" value="1"/>
</dbReference>
<dbReference type="SMART" id="SM00267">
    <property type="entry name" value="GGDEF"/>
    <property type="match status" value="1"/>
</dbReference>
<feature type="domain" description="PAS" evidence="1">
    <location>
        <begin position="34"/>
        <end position="77"/>
    </location>
</feature>
<dbReference type="CDD" id="cd01949">
    <property type="entry name" value="GGDEF"/>
    <property type="match status" value="1"/>
</dbReference>
<accession>A0A318U1A4</accession>
<dbReference type="InterPro" id="IPR000700">
    <property type="entry name" value="PAS-assoc_C"/>
</dbReference>